<sequence>MVPSMDASLPLNPLRETYFRAIGNLLQGVPTSAWLSGSYMIMPSWPSNIQQPLGPRLGEAVQTWQFTTTVLTNELGCVPMNVTAHGSRIISGDYPLSGSNDTLHCSQQMMSLIMQSSDGCEYGLELEPSIMRILPQGGAQWTNLTHFFTSVTAENLLSGPQGDTVTWRHYMKSEEPPMNDPRYFFRSNSSAECDNREILFSTTPLVERVGLLPNPGSTCLNTTTPLQFLSNNTFQAHLCSSTPYMAHMPVTAAISSSGSEIVVDESIFKEKRQPVPSSLLNRTRLQDLYLHQDWASYLAQAYALTEGEFGGSASLLGALYGFNLTSVAHAPDLTDRAALIRNRFFGELLLHSFTNDQSTKEETITGTMITPKKRVLVISGVGIALAILFFLEFILVAVLILLTRPMHRPLQLATDPATTFGAARLINIGSSARNSLRDLSSGSPDEISNLKEKSYTMASGHLQQSRSSTEKIALCAYLACVLAGLITLYILARESRLYKSAFVWETNLPFFSSQISAFAPFSIVPTILAIGISLWWSSLDATLRRLQPYLAMSKEPLKPKDGVCLSYQSSYWAWAMVKALKHRHWMLVAITLGTTLSQIFVVSMSALFEKETTNVITSVPVERSLELRQVPNLLAVDLDWVAGATGAKQILGQAFRGVSSNWMYTATIQMSLNGSHPSWSRDEWSFIPLNISHVDDSINLQNTGKAQDRTNEFASLSAVNVSVKTTALRARLDCTAIPEATNVSYWATETNLTNSFQWNTTLNPTDWESGYKLDTLLFEPGNYNTTMTTHYGSPICCSNSSSTDEDPTVGLGYWSFAPGSKPGTLFPHAFQQWPFNFTSKWLHGEGRADYRLAYDPQFHPVRQNRSSHLIFKQPPEFQALTCKPVIESSESEVTVDKNTLQVLSYRILDDEPSPVDRAWTDPFVIHDWPSDSVKELYPNTTRNITTSYGVLFTAALLSSADLGALEGAQPFSHGTGDTSVEMIDDMTFNIRDSENGINADFMTYSMYSMAKKDPRALLDADTLIELTQGAFQTFFQHFVSNTVSLRDGGWAYQGIGTTMGDPGPVINFTESSDAEAMFLFRDNNLPPSYSNEYPVLDTERGTTAQVSKRVQVLRMNDVATFISAAVLVWLALTIVVVAAVQRIYLKSLQKSVDCLGDVLVWVAGSDNLLELTGRFDETELKRFESVRMHLGWFRDQRGVSRFGIEADGEGLRAVEWMPRVRKS</sequence>
<organism evidence="2 3">
    <name type="scientific">Corynespora cassiicola Philippines</name>
    <dbReference type="NCBI Taxonomy" id="1448308"/>
    <lineage>
        <taxon>Eukaryota</taxon>
        <taxon>Fungi</taxon>
        <taxon>Dikarya</taxon>
        <taxon>Ascomycota</taxon>
        <taxon>Pezizomycotina</taxon>
        <taxon>Dothideomycetes</taxon>
        <taxon>Pleosporomycetidae</taxon>
        <taxon>Pleosporales</taxon>
        <taxon>Corynesporascaceae</taxon>
        <taxon>Corynespora</taxon>
    </lineage>
</organism>
<dbReference type="PANTHER" id="PTHR37544:SF3">
    <property type="entry name" value="SPRAY"/>
    <property type="match status" value="1"/>
</dbReference>
<reference evidence="2 3" key="1">
    <citation type="journal article" date="2018" name="Front. Microbiol.">
        <title>Genome-Wide Analysis of Corynespora cassiicola Leaf Fall Disease Putative Effectors.</title>
        <authorList>
            <person name="Lopez D."/>
            <person name="Ribeiro S."/>
            <person name="Label P."/>
            <person name="Fumanal B."/>
            <person name="Venisse J.S."/>
            <person name="Kohler A."/>
            <person name="de Oliveira R.R."/>
            <person name="Labutti K."/>
            <person name="Lipzen A."/>
            <person name="Lail K."/>
            <person name="Bauer D."/>
            <person name="Ohm R.A."/>
            <person name="Barry K.W."/>
            <person name="Spatafora J."/>
            <person name="Grigoriev I.V."/>
            <person name="Martin F.M."/>
            <person name="Pujade-Renaud V."/>
        </authorList>
    </citation>
    <scope>NUCLEOTIDE SEQUENCE [LARGE SCALE GENOMIC DNA]</scope>
    <source>
        <strain evidence="2 3">Philippines</strain>
    </source>
</reference>
<protein>
    <submittedName>
        <fullName evidence="2">Uncharacterized protein</fullName>
    </submittedName>
</protein>
<dbReference type="Proteomes" id="UP000240883">
    <property type="component" value="Unassembled WGS sequence"/>
</dbReference>
<gene>
    <name evidence="2" type="ORF">BS50DRAFT_539590</name>
</gene>
<feature type="transmembrane region" description="Helical" evidence="1">
    <location>
        <begin position="585"/>
        <end position="608"/>
    </location>
</feature>
<name>A0A2T2P9N8_CORCC</name>
<keyword evidence="1" id="KW-0472">Membrane</keyword>
<keyword evidence="1" id="KW-1133">Transmembrane helix</keyword>
<accession>A0A2T2P9N8</accession>
<feature type="transmembrane region" description="Helical" evidence="1">
    <location>
        <begin position="1118"/>
        <end position="1140"/>
    </location>
</feature>
<dbReference type="Pfam" id="PF11915">
    <property type="entry name" value="DUF3433"/>
    <property type="match status" value="1"/>
</dbReference>
<feature type="transmembrane region" description="Helical" evidence="1">
    <location>
        <begin position="511"/>
        <end position="536"/>
    </location>
</feature>
<keyword evidence="3" id="KW-1185">Reference proteome</keyword>
<proteinExistence type="predicted"/>
<evidence type="ECO:0000313" key="2">
    <source>
        <dbReference type="EMBL" id="PSN74373.1"/>
    </source>
</evidence>
<dbReference type="PANTHER" id="PTHR37544">
    <property type="entry name" value="SPRAY-RELATED"/>
    <property type="match status" value="1"/>
</dbReference>
<dbReference type="InterPro" id="IPR021840">
    <property type="entry name" value="DUF3433"/>
</dbReference>
<evidence type="ECO:0000256" key="1">
    <source>
        <dbReference type="SAM" id="Phobius"/>
    </source>
</evidence>
<evidence type="ECO:0000313" key="3">
    <source>
        <dbReference type="Proteomes" id="UP000240883"/>
    </source>
</evidence>
<dbReference type="OrthoDB" id="3248909at2759"/>
<keyword evidence="1" id="KW-0812">Transmembrane</keyword>
<feature type="transmembrane region" description="Helical" evidence="1">
    <location>
        <begin position="472"/>
        <end position="491"/>
    </location>
</feature>
<dbReference type="EMBL" id="KZ678128">
    <property type="protein sequence ID" value="PSN74373.1"/>
    <property type="molecule type" value="Genomic_DNA"/>
</dbReference>
<dbReference type="AlphaFoldDB" id="A0A2T2P9N8"/>
<feature type="transmembrane region" description="Helical" evidence="1">
    <location>
        <begin position="375"/>
        <end position="402"/>
    </location>
</feature>